<feature type="compositionally biased region" description="Basic and acidic residues" evidence="3">
    <location>
        <begin position="162"/>
        <end position="175"/>
    </location>
</feature>
<feature type="region of interest" description="Disordered" evidence="3">
    <location>
        <begin position="65"/>
        <end position="131"/>
    </location>
</feature>
<reference evidence="5" key="1">
    <citation type="submission" date="2017-09" db="EMBL/GenBank/DDBJ databases">
        <title>Depth-based differentiation of microbial function through sediment-hosted aquifers and enrichment of novel symbionts in the deep terrestrial subsurface.</title>
        <authorList>
            <person name="Probst A.J."/>
            <person name="Ladd B."/>
            <person name="Jarett J.K."/>
            <person name="Geller-Mcgrath D.E."/>
            <person name="Sieber C.M.K."/>
            <person name="Emerson J.B."/>
            <person name="Anantharaman K."/>
            <person name="Thomas B.C."/>
            <person name="Malmstrom R."/>
            <person name="Stieglmeier M."/>
            <person name="Klingl A."/>
            <person name="Woyke T."/>
            <person name="Ryan C.M."/>
            <person name="Banfield J.F."/>
        </authorList>
    </citation>
    <scope>NUCLEOTIDE SEQUENCE [LARGE SCALE GENOMIC DNA]</scope>
</reference>
<dbReference type="Pfam" id="PF02412">
    <property type="entry name" value="TSP_3"/>
    <property type="match status" value="1"/>
</dbReference>
<gene>
    <name evidence="4" type="ORF">COX68_01220</name>
</gene>
<evidence type="ECO:0008006" key="6">
    <source>
        <dbReference type="Google" id="ProtNLM"/>
    </source>
</evidence>
<feature type="region of interest" description="Disordered" evidence="3">
    <location>
        <begin position="162"/>
        <end position="198"/>
    </location>
</feature>
<dbReference type="GO" id="GO:0005509">
    <property type="term" value="F:calcium ion binding"/>
    <property type="evidence" value="ECO:0007669"/>
    <property type="project" value="InterPro"/>
</dbReference>
<protein>
    <recommendedName>
        <fullName evidence="6">Cartilage oligomeric matrix protein</fullName>
    </recommendedName>
</protein>
<dbReference type="AlphaFoldDB" id="A0A2M7VZS8"/>
<dbReference type="InterPro" id="IPR003367">
    <property type="entry name" value="Thrombospondin_3-like_rpt"/>
</dbReference>
<evidence type="ECO:0000256" key="2">
    <source>
        <dbReference type="ARBA" id="ARBA00022837"/>
    </source>
</evidence>
<dbReference type="SUPFAM" id="SSF103647">
    <property type="entry name" value="TSP type-3 repeat"/>
    <property type="match status" value="1"/>
</dbReference>
<accession>A0A2M7VZS8</accession>
<dbReference type="Proteomes" id="UP000228743">
    <property type="component" value="Unassembled WGS sequence"/>
</dbReference>
<evidence type="ECO:0000313" key="5">
    <source>
        <dbReference type="Proteomes" id="UP000228743"/>
    </source>
</evidence>
<dbReference type="PANTHER" id="PTHR10199">
    <property type="entry name" value="THROMBOSPONDIN"/>
    <property type="match status" value="1"/>
</dbReference>
<name>A0A2M7VZS8_9BACT</name>
<keyword evidence="1" id="KW-0732">Signal</keyword>
<dbReference type="GO" id="GO:0007155">
    <property type="term" value="P:cell adhesion"/>
    <property type="evidence" value="ECO:0007669"/>
    <property type="project" value="InterPro"/>
</dbReference>
<evidence type="ECO:0000313" key="4">
    <source>
        <dbReference type="EMBL" id="PJA10162.1"/>
    </source>
</evidence>
<evidence type="ECO:0000256" key="3">
    <source>
        <dbReference type="SAM" id="MobiDB-lite"/>
    </source>
</evidence>
<feature type="non-terminal residue" evidence="4">
    <location>
        <position position="198"/>
    </location>
</feature>
<feature type="compositionally biased region" description="Basic and acidic residues" evidence="3">
    <location>
        <begin position="98"/>
        <end position="113"/>
    </location>
</feature>
<dbReference type="InterPro" id="IPR028974">
    <property type="entry name" value="TSP_type-3_rpt"/>
</dbReference>
<dbReference type="EMBL" id="PFPX01000026">
    <property type="protein sequence ID" value="PJA10162.1"/>
    <property type="molecule type" value="Genomic_DNA"/>
</dbReference>
<sequence length="198" mass="21079">PCTDNEANYQLYISGKSMDVCESQSKLIEVVCKNGKPVSTPVSCKKEFGPSASCKGNICVVAEDKDKDGTADGDDNCPDWFNKDQKDIDNDGVGDACDADKDGDGKNNDKDNCPDVYNPDQIDSDGDGLGDACDSENNLDPCNPPADEETKEICDCLKSSDADKCLPKIPEDKTFGEVVNDAGGSSSCDGDSKESFFP</sequence>
<dbReference type="Gene3D" id="4.10.1080.10">
    <property type="entry name" value="TSP type-3 repeat"/>
    <property type="match status" value="1"/>
</dbReference>
<dbReference type="InterPro" id="IPR017897">
    <property type="entry name" value="Thrombospondin_3_rpt"/>
</dbReference>
<evidence type="ECO:0000256" key="1">
    <source>
        <dbReference type="ARBA" id="ARBA00022729"/>
    </source>
</evidence>
<comment type="caution">
    <text evidence="4">The sequence shown here is derived from an EMBL/GenBank/DDBJ whole genome shotgun (WGS) entry which is preliminary data.</text>
</comment>
<dbReference type="PROSITE" id="PS51234">
    <property type="entry name" value="TSP3"/>
    <property type="match status" value="1"/>
</dbReference>
<feature type="non-terminal residue" evidence="4">
    <location>
        <position position="1"/>
    </location>
</feature>
<keyword evidence="2" id="KW-0106">Calcium</keyword>
<organism evidence="4 5">
    <name type="scientific">Candidatus Falkowbacteria bacterium CG_4_10_14_0_2_um_filter_41_15</name>
    <dbReference type="NCBI Taxonomy" id="1974554"/>
    <lineage>
        <taxon>Bacteria</taxon>
        <taxon>Candidatus Falkowiibacteriota</taxon>
    </lineage>
</organism>
<proteinExistence type="predicted"/>